<sequence>MLNRKEEQSMIGISACLGGLACRYDGQKKEVPELMELVETGEAVMVCPEVIGGLPIPRDPAEIIGGNGFDVWKDQAKVWTTSGEDVTEAYKNGAIKAYQKLQEKHIDLVIMKEKSPSCGTHSIYDGSFSGIKKNGAGVATAYFIQQKMTVLSDEEWLKTRGEQNGNRKDQSNERAL</sequence>
<comment type="caution">
    <text evidence="1">The sequence shown here is derived from an EMBL/GenBank/DDBJ whole genome shotgun (WGS) entry which is preliminary data.</text>
</comment>
<dbReference type="Proteomes" id="UP000191171">
    <property type="component" value="Unassembled WGS sequence"/>
</dbReference>
<protein>
    <submittedName>
        <fullName evidence="1">Uncharacterized protein</fullName>
    </submittedName>
</protein>
<dbReference type="AlphaFoldDB" id="A0A1B5FUN8"/>
<evidence type="ECO:0000313" key="1">
    <source>
        <dbReference type="EMBL" id="OOL80217.1"/>
    </source>
</evidence>
<proteinExistence type="predicted"/>
<dbReference type="Pfam" id="PF04463">
    <property type="entry name" value="2-thiour_desulf"/>
    <property type="match status" value="1"/>
</dbReference>
<dbReference type="PANTHER" id="PTHR30087:SF1">
    <property type="entry name" value="HYPOTHETICAL CYTOSOLIC PROTEIN"/>
    <property type="match status" value="1"/>
</dbReference>
<dbReference type="PROSITE" id="PS51257">
    <property type="entry name" value="PROKAR_LIPOPROTEIN"/>
    <property type="match status" value="1"/>
</dbReference>
<gene>
    <name evidence="1" type="ORF">B1P95_12305</name>
</gene>
<evidence type="ECO:0000313" key="2">
    <source>
        <dbReference type="Proteomes" id="UP000191171"/>
    </source>
</evidence>
<dbReference type="PANTHER" id="PTHR30087">
    <property type="entry name" value="INNER MEMBRANE PROTEIN"/>
    <property type="match status" value="1"/>
</dbReference>
<name>A0A1B5FUN8_ENTFC</name>
<accession>A0A1B5FUN8</accession>
<organism evidence="1 2">
    <name type="scientific">Enterococcus faecium</name>
    <name type="common">Streptococcus faecium</name>
    <dbReference type="NCBI Taxonomy" id="1352"/>
    <lineage>
        <taxon>Bacteria</taxon>
        <taxon>Bacillati</taxon>
        <taxon>Bacillota</taxon>
        <taxon>Bacilli</taxon>
        <taxon>Lactobacillales</taxon>
        <taxon>Enterococcaceae</taxon>
        <taxon>Enterococcus</taxon>
    </lineage>
</organism>
<reference evidence="1 2" key="1">
    <citation type="submission" date="2017-02" db="EMBL/GenBank/DDBJ databases">
        <title>Clonality and virulence of isolates of VRE in Hematopoietic Stem Cell Transplanted (HSCT) patients.</title>
        <authorList>
            <person name="Marchi A.P."/>
            <person name="Martins R.C."/>
            <person name="Marie S.K."/>
            <person name="Levin A.S."/>
            <person name="Costa S.F."/>
        </authorList>
    </citation>
    <scope>NUCLEOTIDE SEQUENCE [LARGE SCALE GENOMIC DNA]</scope>
    <source>
        <strain evidence="1 2">LIM1759</strain>
    </source>
</reference>
<dbReference type="InterPro" id="IPR007553">
    <property type="entry name" value="2-thiour_desulf"/>
</dbReference>
<dbReference type="EMBL" id="MVGJ01000080">
    <property type="protein sequence ID" value="OOL80217.1"/>
    <property type="molecule type" value="Genomic_DNA"/>
</dbReference>